<comment type="caution">
    <text evidence="3">The sequence shown here is derived from an EMBL/GenBank/DDBJ whole genome shotgun (WGS) entry which is preliminary data.</text>
</comment>
<reference evidence="4" key="1">
    <citation type="journal article" date="2019" name="Int. J. Syst. Evol. Microbiol.">
        <title>The Global Catalogue of Microorganisms (GCM) 10K type strain sequencing project: providing services to taxonomists for standard genome sequencing and annotation.</title>
        <authorList>
            <consortium name="The Broad Institute Genomics Platform"/>
            <consortium name="The Broad Institute Genome Sequencing Center for Infectious Disease"/>
            <person name="Wu L."/>
            <person name="Ma J."/>
        </authorList>
    </citation>
    <scope>NUCLEOTIDE SEQUENCE [LARGE SCALE GENOMIC DNA]</scope>
    <source>
        <strain evidence="4">JCM 17021</strain>
    </source>
</reference>
<dbReference type="RefSeq" id="WP_345064795.1">
    <property type="nucleotide sequence ID" value="NZ_BAABCN010000003.1"/>
</dbReference>
<keyword evidence="4" id="KW-1185">Reference proteome</keyword>
<feature type="region of interest" description="Disordered" evidence="1">
    <location>
        <begin position="24"/>
        <end position="55"/>
    </location>
</feature>
<sequence length="234" mass="24393">MRYLRPLVGAVLLATLLAGCTSAPTPDGSVPDASAPGSATTPPRAKPSATPSAEPVNPLAAVTAIIVRPENLDLNDTSGATIRALSYDAEAADFVAALNDILGGEPTVTEFAGGMESSPWTQYDWAGVQVNDDHEANGERDMNLSVIFDSPSVGQSVSVATIQGFQPGGDLAELAEWMDEPFTAGGYNQIQAERGPDIGPRQFDTYANAHSVTGQDFTGSTVIFAPWNFGIGHV</sequence>
<feature type="signal peptide" evidence="2">
    <location>
        <begin position="1"/>
        <end position="23"/>
    </location>
</feature>
<feature type="chain" id="PRO_5045077455" evidence="2">
    <location>
        <begin position="24"/>
        <end position="234"/>
    </location>
</feature>
<dbReference type="PROSITE" id="PS51257">
    <property type="entry name" value="PROKAR_LIPOPROTEIN"/>
    <property type="match status" value="1"/>
</dbReference>
<gene>
    <name evidence="3" type="ORF">GCM10022381_16820</name>
</gene>
<evidence type="ECO:0000313" key="4">
    <source>
        <dbReference type="Proteomes" id="UP001501803"/>
    </source>
</evidence>
<evidence type="ECO:0000256" key="2">
    <source>
        <dbReference type="SAM" id="SignalP"/>
    </source>
</evidence>
<keyword evidence="2" id="KW-0732">Signal</keyword>
<proteinExistence type="predicted"/>
<protein>
    <submittedName>
        <fullName evidence="3">Uncharacterized protein</fullName>
    </submittedName>
</protein>
<evidence type="ECO:0000256" key="1">
    <source>
        <dbReference type="SAM" id="MobiDB-lite"/>
    </source>
</evidence>
<dbReference type="EMBL" id="BAABCN010000003">
    <property type="protein sequence ID" value="GAA3874724.1"/>
    <property type="molecule type" value="Genomic_DNA"/>
</dbReference>
<organism evidence="3 4">
    <name type="scientific">Leifsonia kafniensis</name>
    <dbReference type="NCBI Taxonomy" id="475957"/>
    <lineage>
        <taxon>Bacteria</taxon>
        <taxon>Bacillati</taxon>
        <taxon>Actinomycetota</taxon>
        <taxon>Actinomycetes</taxon>
        <taxon>Micrococcales</taxon>
        <taxon>Microbacteriaceae</taxon>
        <taxon>Leifsonia</taxon>
    </lineage>
</organism>
<accession>A0ABP7KF16</accession>
<evidence type="ECO:0000313" key="3">
    <source>
        <dbReference type="EMBL" id="GAA3874724.1"/>
    </source>
</evidence>
<name>A0ABP7KF16_9MICO</name>
<dbReference type="Proteomes" id="UP001501803">
    <property type="component" value="Unassembled WGS sequence"/>
</dbReference>